<keyword evidence="1" id="KW-0255">Endonuclease</keyword>
<dbReference type="Pfam" id="PF10835">
    <property type="entry name" value="DUF2573"/>
    <property type="match status" value="1"/>
</dbReference>
<gene>
    <name evidence="1" type="ORF">JOC83_003420</name>
</gene>
<name>A0ABS2QYJ3_9BACI</name>
<keyword evidence="1" id="KW-0378">Hydrolase</keyword>
<keyword evidence="2" id="KW-1185">Reference proteome</keyword>
<accession>A0ABS2QYJ3</accession>
<dbReference type="GO" id="GO:0004519">
    <property type="term" value="F:endonuclease activity"/>
    <property type="evidence" value="ECO:0007669"/>
    <property type="project" value="UniProtKB-KW"/>
</dbReference>
<keyword evidence="1" id="KW-0540">Nuclease</keyword>
<reference evidence="1 2" key="1">
    <citation type="submission" date="2021-01" db="EMBL/GenBank/DDBJ databases">
        <title>Genomic Encyclopedia of Type Strains, Phase IV (KMG-IV): sequencing the most valuable type-strain genomes for metagenomic binning, comparative biology and taxonomic classification.</title>
        <authorList>
            <person name="Goeker M."/>
        </authorList>
    </citation>
    <scope>NUCLEOTIDE SEQUENCE [LARGE SCALE GENOMIC DNA]</scope>
    <source>
        <strain evidence="1 2">DSM 104297</strain>
    </source>
</reference>
<comment type="caution">
    <text evidence="1">The sequence shown here is derived from an EMBL/GenBank/DDBJ whole genome shotgun (WGS) entry which is preliminary data.</text>
</comment>
<evidence type="ECO:0000313" key="2">
    <source>
        <dbReference type="Proteomes" id="UP000809829"/>
    </source>
</evidence>
<dbReference type="Proteomes" id="UP000809829">
    <property type="component" value="Unassembled WGS sequence"/>
</dbReference>
<protein>
    <submittedName>
        <fullName evidence="1">Endonuclease III</fullName>
    </submittedName>
</protein>
<sequence length="83" mass="9882">MKVDEKLKEQFDGLLEKYTELMVGDATDELKEKIQMWAMYTYIAKTMPALAKHWNEKYPDGKAEMMNLIKEIKELNDQHRSKK</sequence>
<organism evidence="1 2">
    <name type="scientific">Priestia iocasae</name>
    <dbReference type="NCBI Taxonomy" id="2291674"/>
    <lineage>
        <taxon>Bacteria</taxon>
        <taxon>Bacillati</taxon>
        <taxon>Bacillota</taxon>
        <taxon>Bacilli</taxon>
        <taxon>Bacillales</taxon>
        <taxon>Bacillaceae</taxon>
        <taxon>Priestia</taxon>
    </lineage>
</organism>
<dbReference type="EMBL" id="JAFBFC010000007">
    <property type="protein sequence ID" value="MBM7704563.1"/>
    <property type="molecule type" value="Genomic_DNA"/>
</dbReference>
<dbReference type="InterPro" id="IPR020393">
    <property type="entry name" value="Uncharacterised_YusU"/>
</dbReference>
<evidence type="ECO:0000313" key="1">
    <source>
        <dbReference type="EMBL" id="MBM7704563.1"/>
    </source>
</evidence>
<proteinExistence type="predicted"/>